<comment type="caution">
    <text evidence="1">The sequence shown here is derived from an EMBL/GenBank/DDBJ whole genome shotgun (WGS) entry which is preliminary data.</text>
</comment>
<proteinExistence type="predicted"/>
<gene>
    <name evidence="1" type="ORF">OLEA9_A021995</name>
</gene>
<dbReference type="EMBL" id="CACTIH010007296">
    <property type="protein sequence ID" value="CAA3008370.1"/>
    <property type="molecule type" value="Genomic_DNA"/>
</dbReference>
<reference evidence="1 2" key="1">
    <citation type="submission" date="2019-12" db="EMBL/GenBank/DDBJ databases">
        <authorList>
            <person name="Alioto T."/>
            <person name="Alioto T."/>
            <person name="Gomez Garrido J."/>
        </authorList>
    </citation>
    <scope>NUCLEOTIDE SEQUENCE [LARGE SCALE GENOMIC DNA]</scope>
</reference>
<name>A0A8S0TTW5_OLEEU</name>
<evidence type="ECO:0000313" key="1">
    <source>
        <dbReference type="EMBL" id="CAA3008370.1"/>
    </source>
</evidence>
<sequence length="185" mass="20444">MDSCLAGNGGESVYGDPNYSTNTLNSWGFALLARQEMWSIYVADCVAGDMEIWWWVSLFLEMWRYGDFGGSTGVLGRAQNIGKSAKLQDGVWGYIVIEFKKTRERTKHGGSKPRWSVRSSNRSKSDNLKIPLLNTKINCTQCPHPIFAFASAKVALAVAVAAGCCSGLGKKGKYVFQCQLNHFGW</sequence>
<keyword evidence="2" id="KW-1185">Reference proteome</keyword>
<organism evidence="1 2">
    <name type="scientific">Olea europaea subsp. europaea</name>
    <dbReference type="NCBI Taxonomy" id="158383"/>
    <lineage>
        <taxon>Eukaryota</taxon>
        <taxon>Viridiplantae</taxon>
        <taxon>Streptophyta</taxon>
        <taxon>Embryophyta</taxon>
        <taxon>Tracheophyta</taxon>
        <taxon>Spermatophyta</taxon>
        <taxon>Magnoliopsida</taxon>
        <taxon>eudicotyledons</taxon>
        <taxon>Gunneridae</taxon>
        <taxon>Pentapetalae</taxon>
        <taxon>asterids</taxon>
        <taxon>lamiids</taxon>
        <taxon>Lamiales</taxon>
        <taxon>Oleaceae</taxon>
        <taxon>Oleeae</taxon>
        <taxon>Olea</taxon>
    </lineage>
</organism>
<protein>
    <submittedName>
        <fullName evidence="1">Uncharacterized protein</fullName>
    </submittedName>
</protein>
<dbReference type="Proteomes" id="UP000594638">
    <property type="component" value="Unassembled WGS sequence"/>
</dbReference>
<accession>A0A8S0TTW5</accession>
<dbReference type="AlphaFoldDB" id="A0A8S0TTW5"/>
<dbReference type="Gramene" id="OE9A021995T1">
    <property type="protein sequence ID" value="OE9A021995C1"/>
    <property type="gene ID" value="OE9A021995"/>
</dbReference>
<evidence type="ECO:0000313" key="2">
    <source>
        <dbReference type="Proteomes" id="UP000594638"/>
    </source>
</evidence>